<dbReference type="Proteomes" id="UP000015103">
    <property type="component" value="Unassembled WGS sequence"/>
</dbReference>
<dbReference type="HOGENOM" id="CLU_3299968_0_0_1"/>
<dbReference type="VEuPathDB" id="VectorBase:RPRC008804"/>
<protein>
    <submittedName>
        <fullName evidence="1">Uncharacterized protein</fullName>
    </submittedName>
</protein>
<accession>T1HXN4</accession>
<evidence type="ECO:0000313" key="2">
    <source>
        <dbReference type="Proteomes" id="UP000015103"/>
    </source>
</evidence>
<dbReference type="EMBL" id="ACPB03010251">
    <property type="status" value="NOT_ANNOTATED_CDS"/>
    <property type="molecule type" value="Genomic_DNA"/>
</dbReference>
<organism evidence="1 2">
    <name type="scientific">Rhodnius prolixus</name>
    <name type="common">Triatomid bug</name>
    <dbReference type="NCBI Taxonomy" id="13249"/>
    <lineage>
        <taxon>Eukaryota</taxon>
        <taxon>Metazoa</taxon>
        <taxon>Ecdysozoa</taxon>
        <taxon>Arthropoda</taxon>
        <taxon>Hexapoda</taxon>
        <taxon>Insecta</taxon>
        <taxon>Pterygota</taxon>
        <taxon>Neoptera</taxon>
        <taxon>Paraneoptera</taxon>
        <taxon>Hemiptera</taxon>
        <taxon>Heteroptera</taxon>
        <taxon>Panheteroptera</taxon>
        <taxon>Cimicomorpha</taxon>
        <taxon>Reduviidae</taxon>
        <taxon>Triatominae</taxon>
        <taxon>Rhodnius</taxon>
    </lineage>
</organism>
<reference evidence="1" key="1">
    <citation type="submission" date="2015-05" db="UniProtKB">
        <authorList>
            <consortium name="EnsemblMetazoa"/>
        </authorList>
    </citation>
    <scope>IDENTIFICATION</scope>
</reference>
<proteinExistence type="predicted"/>
<dbReference type="AlphaFoldDB" id="T1HXN4"/>
<name>T1HXN4_RHOPR</name>
<sequence>MAFTSCSTYDLLLFFKFFFVRLLPYYQKTQDDDVTVLGLH</sequence>
<evidence type="ECO:0000313" key="1">
    <source>
        <dbReference type="EnsemblMetazoa" id="RPRC008804-PA"/>
    </source>
</evidence>
<dbReference type="EnsemblMetazoa" id="RPRC008804-RA">
    <property type="protein sequence ID" value="RPRC008804-PA"/>
    <property type="gene ID" value="RPRC008804"/>
</dbReference>
<dbReference type="InParanoid" id="T1HXN4"/>
<keyword evidence="2" id="KW-1185">Reference proteome</keyword>